<dbReference type="PANTHER" id="PTHR20855">
    <property type="entry name" value="ADIPOR/PROGESTIN RECEPTOR-RELATED"/>
    <property type="match status" value="1"/>
</dbReference>
<dbReference type="EMBL" id="JBHRWW010000001">
    <property type="protein sequence ID" value="MFC3686803.1"/>
    <property type="molecule type" value="Genomic_DNA"/>
</dbReference>
<gene>
    <name evidence="6" type="ORF">ACFOLH_00435</name>
</gene>
<comment type="caution">
    <text evidence="6">The sequence shown here is derived from an EMBL/GenBank/DDBJ whole genome shotgun (WGS) entry which is preliminary data.</text>
</comment>
<evidence type="ECO:0000256" key="2">
    <source>
        <dbReference type="ARBA" id="ARBA00022692"/>
    </source>
</evidence>
<dbReference type="RefSeq" id="WP_340293941.1">
    <property type="nucleotide sequence ID" value="NZ_JBBEOI010000129.1"/>
</dbReference>
<dbReference type="PANTHER" id="PTHR20855:SF3">
    <property type="entry name" value="LD03007P"/>
    <property type="match status" value="1"/>
</dbReference>
<evidence type="ECO:0000256" key="5">
    <source>
        <dbReference type="SAM" id="Phobius"/>
    </source>
</evidence>
<evidence type="ECO:0000313" key="7">
    <source>
        <dbReference type="Proteomes" id="UP001595685"/>
    </source>
</evidence>
<evidence type="ECO:0000313" key="6">
    <source>
        <dbReference type="EMBL" id="MFC3686803.1"/>
    </source>
</evidence>
<feature type="transmembrane region" description="Helical" evidence="5">
    <location>
        <begin position="189"/>
        <end position="211"/>
    </location>
</feature>
<dbReference type="Pfam" id="PF03006">
    <property type="entry name" value="HlyIII"/>
    <property type="match status" value="1"/>
</dbReference>
<accession>A0ABV7WEB3</accession>
<comment type="subcellular location">
    <subcellularLocation>
        <location evidence="1">Membrane</location>
        <topology evidence="1">Multi-pass membrane protein</topology>
    </subcellularLocation>
</comment>
<keyword evidence="4 5" id="KW-0472">Membrane</keyword>
<feature type="transmembrane region" description="Helical" evidence="5">
    <location>
        <begin position="115"/>
        <end position="132"/>
    </location>
</feature>
<organism evidence="6 7">
    <name type="scientific">Aquipuribacter hungaricus</name>
    <dbReference type="NCBI Taxonomy" id="545624"/>
    <lineage>
        <taxon>Bacteria</taxon>
        <taxon>Bacillati</taxon>
        <taxon>Actinomycetota</taxon>
        <taxon>Actinomycetes</taxon>
        <taxon>Micrococcales</taxon>
        <taxon>Intrasporangiaceae</taxon>
        <taxon>Aquipuribacter</taxon>
    </lineage>
</organism>
<dbReference type="InterPro" id="IPR004254">
    <property type="entry name" value="AdipoR/HlyIII-related"/>
</dbReference>
<evidence type="ECO:0000256" key="1">
    <source>
        <dbReference type="ARBA" id="ARBA00004141"/>
    </source>
</evidence>
<keyword evidence="7" id="KW-1185">Reference proteome</keyword>
<protein>
    <submittedName>
        <fullName evidence="6">Hemolysin III family protein</fullName>
    </submittedName>
</protein>
<keyword evidence="3 5" id="KW-1133">Transmembrane helix</keyword>
<proteinExistence type="predicted"/>
<evidence type="ECO:0000256" key="4">
    <source>
        <dbReference type="ARBA" id="ARBA00023136"/>
    </source>
</evidence>
<reference evidence="7" key="1">
    <citation type="journal article" date="2019" name="Int. J. Syst. Evol. Microbiol.">
        <title>The Global Catalogue of Microorganisms (GCM) 10K type strain sequencing project: providing services to taxonomists for standard genome sequencing and annotation.</title>
        <authorList>
            <consortium name="The Broad Institute Genomics Platform"/>
            <consortium name="The Broad Institute Genome Sequencing Center for Infectious Disease"/>
            <person name="Wu L."/>
            <person name="Ma J."/>
        </authorList>
    </citation>
    <scope>NUCLEOTIDE SEQUENCE [LARGE SCALE GENOMIC DNA]</scope>
    <source>
        <strain evidence="7">NCAIM B.02333</strain>
    </source>
</reference>
<dbReference type="Proteomes" id="UP001595685">
    <property type="component" value="Unassembled WGS sequence"/>
</dbReference>
<evidence type="ECO:0000256" key="3">
    <source>
        <dbReference type="ARBA" id="ARBA00022989"/>
    </source>
</evidence>
<feature type="transmembrane region" description="Helical" evidence="5">
    <location>
        <begin position="75"/>
        <end position="94"/>
    </location>
</feature>
<sequence length="252" mass="26483">MSADRSPATPAAGPEPGTTADVAAGVADAAAGAATEVAAAVKPLLRGWLHLGMFPLALLGGLVLVSLSSTTTERVVTVVFTVCTSALFGVSATYHRGRWTERTRVLMKRLDHSSIFLLIAGSYTPYAVLLLPTDQARLLLGLVWGGAVLGILFRVFWVGAPRWLYTPIYIVLGWTAVWFLPGLHETGGLLVVGLLASGGLLYSGGAVVYALKRPDPSPRFFGFHEIFHAATVLAFACHFAGVALVVTGTLPG</sequence>
<name>A0ABV7WEB3_9MICO</name>
<feature type="transmembrane region" description="Helical" evidence="5">
    <location>
        <begin position="164"/>
        <end position="183"/>
    </location>
</feature>
<feature type="transmembrane region" description="Helical" evidence="5">
    <location>
        <begin position="48"/>
        <end position="69"/>
    </location>
</feature>
<feature type="transmembrane region" description="Helical" evidence="5">
    <location>
        <begin position="223"/>
        <end position="246"/>
    </location>
</feature>
<keyword evidence="2 5" id="KW-0812">Transmembrane</keyword>
<feature type="transmembrane region" description="Helical" evidence="5">
    <location>
        <begin position="138"/>
        <end position="157"/>
    </location>
</feature>